<organism evidence="1 2">
    <name type="scientific">Actinoplanes italicus</name>
    <dbReference type="NCBI Taxonomy" id="113567"/>
    <lineage>
        <taxon>Bacteria</taxon>
        <taxon>Bacillati</taxon>
        <taxon>Actinomycetota</taxon>
        <taxon>Actinomycetes</taxon>
        <taxon>Micromonosporales</taxon>
        <taxon>Micromonosporaceae</taxon>
        <taxon>Actinoplanes</taxon>
    </lineage>
</organism>
<dbReference type="AlphaFoldDB" id="A0A2T0KDF2"/>
<evidence type="ECO:0008006" key="3">
    <source>
        <dbReference type="Google" id="ProtNLM"/>
    </source>
</evidence>
<comment type="caution">
    <text evidence="1">The sequence shown here is derived from an EMBL/GenBank/DDBJ whole genome shotgun (WGS) entry which is preliminary data.</text>
</comment>
<evidence type="ECO:0000313" key="1">
    <source>
        <dbReference type="EMBL" id="PRX21321.1"/>
    </source>
</evidence>
<keyword evidence="2" id="KW-1185">Reference proteome</keyword>
<sequence>MGPSVSDGFIADPAQIRAHAARVAAIRERFGAITAASAAITRDDAAYGLLCGWMAGILGERLDSQRTIHAYVEENLHLAEESLLRTGRDYDDVDMAAADRIRGAGNGR</sequence>
<reference evidence="1 2" key="1">
    <citation type="submission" date="2018-03" db="EMBL/GenBank/DDBJ databases">
        <title>Genomic Encyclopedia of Archaeal and Bacterial Type Strains, Phase II (KMG-II): from individual species to whole genera.</title>
        <authorList>
            <person name="Goeker M."/>
        </authorList>
    </citation>
    <scope>NUCLEOTIDE SEQUENCE [LARGE SCALE GENOMIC DNA]</scope>
    <source>
        <strain evidence="1 2">DSM 43146</strain>
    </source>
</reference>
<gene>
    <name evidence="1" type="ORF">CLV67_10695</name>
</gene>
<name>A0A2T0KDF2_9ACTN</name>
<dbReference type="EMBL" id="PVMZ01000006">
    <property type="protein sequence ID" value="PRX21321.1"/>
    <property type="molecule type" value="Genomic_DNA"/>
</dbReference>
<evidence type="ECO:0000313" key="2">
    <source>
        <dbReference type="Proteomes" id="UP000239415"/>
    </source>
</evidence>
<proteinExistence type="predicted"/>
<accession>A0A2T0KDF2</accession>
<dbReference type="Proteomes" id="UP000239415">
    <property type="component" value="Unassembled WGS sequence"/>
</dbReference>
<protein>
    <recommendedName>
        <fullName evidence="3">Excreted virulence factor EspC (Type VII ESX diderm)</fullName>
    </recommendedName>
</protein>